<keyword evidence="1" id="KW-0732">Signal</keyword>
<keyword evidence="3" id="KW-1185">Reference proteome</keyword>
<sequence length="90" mass="9520">MQLKNIAIVAIITLTAAAPVANADALHFSDDRRPGSVPGHGLVDVATGKQNPLAYAFNLAYKAVKETVEGVVKIATVDPDVELPELRIDN</sequence>
<dbReference type="RefSeq" id="XP_034011472.1">
    <property type="nucleotide sequence ID" value="XM_034156500.1"/>
</dbReference>
<feature type="chain" id="PRO_5024897626" evidence="1">
    <location>
        <begin position="18"/>
        <end position="90"/>
    </location>
</feature>
<reference evidence="2 3" key="1">
    <citation type="submission" date="2019-07" db="EMBL/GenBank/DDBJ databases">
        <title>Genome assembly of two rare yeast pathogens: Diutina rugosa and Trichomonascus ciferrii.</title>
        <authorList>
            <person name="Mixao V."/>
            <person name="Saus E."/>
            <person name="Hansen A."/>
            <person name="Lass-Flor C."/>
            <person name="Gabaldon T."/>
        </authorList>
    </citation>
    <scope>NUCLEOTIDE SEQUENCE [LARGE SCALE GENOMIC DNA]</scope>
    <source>
        <strain evidence="2 3">CBS 613</strain>
    </source>
</reference>
<proteinExistence type="predicted"/>
<dbReference type="VEuPathDB" id="FungiDB:DIURU_003708"/>
<evidence type="ECO:0000313" key="3">
    <source>
        <dbReference type="Proteomes" id="UP000449547"/>
    </source>
</evidence>
<accession>A0A642UK93</accession>
<dbReference type="EMBL" id="SWFT01000108">
    <property type="protein sequence ID" value="KAA8900596.1"/>
    <property type="molecule type" value="Genomic_DNA"/>
</dbReference>
<name>A0A642UK93_DIURU</name>
<dbReference type="Proteomes" id="UP000449547">
    <property type="component" value="Unassembled WGS sequence"/>
</dbReference>
<evidence type="ECO:0000256" key="1">
    <source>
        <dbReference type="SAM" id="SignalP"/>
    </source>
</evidence>
<organism evidence="2 3">
    <name type="scientific">Diutina rugosa</name>
    <name type="common">Yeast</name>
    <name type="synonym">Candida rugosa</name>
    <dbReference type="NCBI Taxonomy" id="5481"/>
    <lineage>
        <taxon>Eukaryota</taxon>
        <taxon>Fungi</taxon>
        <taxon>Dikarya</taxon>
        <taxon>Ascomycota</taxon>
        <taxon>Saccharomycotina</taxon>
        <taxon>Pichiomycetes</taxon>
        <taxon>Debaryomycetaceae</taxon>
        <taxon>Diutina</taxon>
    </lineage>
</organism>
<feature type="signal peptide" evidence="1">
    <location>
        <begin position="1"/>
        <end position="17"/>
    </location>
</feature>
<comment type="caution">
    <text evidence="2">The sequence shown here is derived from an EMBL/GenBank/DDBJ whole genome shotgun (WGS) entry which is preliminary data.</text>
</comment>
<gene>
    <name evidence="2" type="ORF">DIURU_003708</name>
</gene>
<dbReference type="GeneID" id="54782359"/>
<protein>
    <submittedName>
        <fullName evidence="2">Uncharacterized protein</fullName>
    </submittedName>
</protein>
<evidence type="ECO:0000313" key="2">
    <source>
        <dbReference type="EMBL" id="KAA8900596.1"/>
    </source>
</evidence>
<dbReference type="AlphaFoldDB" id="A0A642UK93"/>